<dbReference type="Proteomes" id="UP000683429">
    <property type="component" value="Chromosome"/>
</dbReference>
<dbReference type="Proteomes" id="UP000198809">
    <property type="component" value="Unassembled WGS sequence"/>
</dbReference>
<dbReference type="AlphaFoldDB" id="A0A1H8JK43"/>
<dbReference type="EMBL" id="FODH01000003">
    <property type="protein sequence ID" value="SEN81154.1"/>
    <property type="molecule type" value="Genomic_DNA"/>
</dbReference>
<dbReference type="OrthoDB" id="2520306at2"/>
<gene>
    <name evidence="1" type="ORF">KP014_15430</name>
    <name evidence="2" type="ORF">SAMN04487895_10357</name>
</gene>
<protein>
    <submittedName>
        <fullName evidence="2">Terminase-like family</fullName>
    </submittedName>
</protein>
<evidence type="ECO:0000313" key="2">
    <source>
        <dbReference type="EMBL" id="SEN81154.1"/>
    </source>
</evidence>
<dbReference type="InterPro" id="IPR027417">
    <property type="entry name" value="P-loop_NTPase"/>
</dbReference>
<proteinExistence type="predicted"/>
<reference evidence="1 4" key="2">
    <citation type="submission" date="2021-06" db="EMBL/GenBank/DDBJ databases">
        <title>Whole genome sequence of Paenibacillus sophorae DSM23020 for comparative genomics.</title>
        <authorList>
            <person name="Kim M.-J."/>
            <person name="Lee G."/>
            <person name="Shin J.-H."/>
        </authorList>
    </citation>
    <scope>NUCLEOTIDE SEQUENCE [LARGE SCALE GENOMIC DNA]</scope>
    <source>
        <strain evidence="1 4">DSM 23020</strain>
    </source>
</reference>
<organism evidence="2 3">
    <name type="scientific">Paenibacillus sophorae</name>
    <dbReference type="NCBI Taxonomy" id="1333845"/>
    <lineage>
        <taxon>Bacteria</taxon>
        <taxon>Bacillati</taxon>
        <taxon>Bacillota</taxon>
        <taxon>Bacilli</taxon>
        <taxon>Bacillales</taxon>
        <taxon>Paenibacillaceae</taxon>
        <taxon>Paenibacillus</taxon>
    </lineage>
</organism>
<dbReference type="Gene3D" id="3.40.50.300">
    <property type="entry name" value="P-loop containing nucleotide triphosphate hydrolases"/>
    <property type="match status" value="1"/>
</dbReference>
<dbReference type="Gene3D" id="3.30.420.240">
    <property type="match status" value="1"/>
</dbReference>
<accession>A0A1H8JK43</accession>
<evidence type="ECO:0000313" key="3">
    <source>
        <dbReference type="Proteomes" id="UP000198809"/>
    </source>
</evidence>
<sequence length="554" mass="63240">MSDYRSSLDSNIDKYIDLISWCRWNPDLWYDMITPETGGMILDLDQRVFLRSITRFISTYGVFPRGYGKTLKEVMGMIHTAIFFPLIEIAMTAQTQQNASSLVEEKWKELTRFYPLLLNEVEGKPSFTKDSAEINFKSGGRIDVLANAQSSKGQRRKRLQIEESALLNNELFQDCIEPIPNVPRRTIGKNALINPEELNGQINFFTTSGWRGTDEYERNLMMIKEMAELKGKIVLGSDWQLAVHYGRGEPKAALLDKKSRLSPTFFAQNYESKWVGTVDGSIVDIKQLLNLRVLECAEFKNDGKHEYILSVDVARSHKKNNNQTSIAVLKLIRTPKGRLKNIHLVNLINLRNGLTFGAQAIEVKRIRRRYSATIVVIDGNGVGSGLLDELIKDAEDPSTKENLGCWDTINTDHEAEIKNAEKVIYNFVSQASNHDGIVSIQDMVISGTLQLLIKDTNIKYDDTNYAEEIYPFVQTDRLIEEIANLKVVTQNNGKLTVQQLTKRIDKDRYSALMMGIWYIKNFLNKVIEEKEINIKNFSLTRKPKIYGKRKGASF</sequence>
<keyword evidence="4" id="KW-1185">Reference proteome</keyword>
<evidence type="ECO:0000313" key="1">
    <source>
        <dbReference type="EMBL" id="QWU13391.1"/>
    </source>
</evidence>
<dbReference type="EMBL" id="CP076607">
    <property type="protein sequence ID" value="QWU13391.1"/>
    <property type="molecule type" value="Genomic_DNA"/>
</dbReference>
<reference evidence="2 3" key="1">
    <citation type="submission" date="2016-10" db="EMBL/GenBank/DDBJ databases">
        <authorList>
            <person name="de Groot N.N."/>
        </authorList>
    </citation>
    <scope>NUCLEOTIDE SEQUENCE [LARGE SCALE GENOMIC DNA]</scope>
    <source>
        <strain evidence="2 3">CGMCC 1.10238</strain>
    </source>
</reference>
<name>A0A1H8JK43_9BACL</name>
<dbReference type="STRING" id="1333845.SAMN04487895_10357"/>
<evidence type="ECO:0000313" key="4">
    <source>
        <dbReference type="Proteomes" id="UP000683429"/>
    </source>
</evidence>
<dbReference type="RefSeq" id="WP_051500456.1">
    <property type="nucleotide sequence ID" value="NZ_CP076607.1"/>
</dbReference>